<evidence type="ECO:0000313" key="3">
    <source>
        <dbReference type="Proteomes" id="UP000526233"/>
    </source>
</evidence>
<evidence type="ECO:0000313" key="2">
    <source>
        <dbReference type="EMBL" id="NNV20573.1"/>
    </source>
</evidence>
<evidence type="ECO:0000256" key="1">
    <source>
        <dbReference type="SAM" id="MobiDB-lite"/>
    </source>
</evidence>
<sequence>MTRFTATQGITISGDSCGFEIEVEMTVNFTVSKFIPASNDGPAEEPTPDVNEVTFSQNGEDVTLPAWLIDSILDRDGFDAWLMSEAKDQSQQAEEDHADHVREMRRENANG</sequence>
<dbReference type="EMBL" id="PKQI01000002">
    <property type="protein sequence ID" value="NNV20573.1"/>
    <property type="molecule type" value="Genomic_DNA"/>
</dbReference>
<feature type="region of interest" description="Disordered" evidence="1">
    <location>
        <begin position="86"/>
        <end position="111"/>
    </location>
</feature>
<comment type="caution">
    <text evidence="2">The sequence shown here is derived from an EMBL/GenBank/DDBJ whole genome shotgun (WGS) entry which is preliminary data.</text>
</comment>
<protein>
    <submittedName>
        <fullName evidence="2">Uncharacterized protein</fullName>
    </submittedName>
</protein>
<gene>
    <name evidence="2" type="ORF">EHE22_09065</name>
</gene>
<feature type="compositionally biased region" description="Basic and acidic residues" evidence="1">
    <location>
        <begin position="94"/>
        <end position="111"/>
    </location>
</feature>
<accession>A0A7Y3T4B9</accession>
<dbReference type="RefSeq" id="WP_171379890.1">
    <property type="nucleotide sequence ID" value="NZ_PKQI01000002.1"/>
</dbReference>
<dbReference type="Proteomes" id="UP000526233">
    <property type="component" value="Unassembled WGS sequence"/>
</dbReference>
<organism evidence="2 3">
    <name type="scientific">Brucella pseudogrignonensis</name>
    <dbReference type="NCBI Taxonomy" id="419475"/>
    <lineage>
        <taxon>Bacteria</taxon>
        <taxon>Pseudomonadati</taxon>
        <taxon>Pseudomonadota</taxon>
        <taxon>Alphaproteobacteria</taxon>
        <taxon>Hyphomicrobiales</taxon>
        <taxon>Brucellaceae</taxon>
        <taxon>Brucella/Ochrobactrum group</taxon>
        <taxon>Brucella</taxon>
    </lineage>
</organism>
<reference evidence="2 3" key="1">
    <citation type="submission" date="2018-11" db="EMBL/GenBank/DDBJ databases">
        <title>Genome sequencing and analysis.</title>
        <authorList>
            <person name="Huang Y.-T."/>
        </authorList>
    </citation>
    <scope>NUCLEOTIDE SEQUENCE [LARGE SCALE GENOMIC DNA]</scope>
    <source>
        <strain evidence="2 3">SHIN</strain>
    </source>
</reference>
<dbReference type="AlphaFoldDB" id="A0A7Y3T4B9"/>
<name>A0A7Y3T4B9_9HYPH</name>
<proteinExistence type="predicted"/>